<evidence type="ECO:0000256" key="3">
    <source>
        <dbReference type="ARBA" id="ARBA00022475"/>
    </source>
</evidence>
<comment type="caution">
    <text evidence="9">The sequence shown here is derived from an EMBL/GenBank/DDBJ whole genome shotgun (WGS) entry which is preliminary data.</text>
</comment>
<dbReference type="GO" id="GO:0005886">
    <property type="term" value="C:plasma membrane"/>
    <property type="evidence" value="ECO:0007669"/>
    <property type="project" value="UniProtKB-SubCell"/>
</dbReference>
<keyword evidence="10" id="KW-1185">Reference proteome</keyword>
<evidence type="ECO:0000256" key="6">
    <source>
        <dbReference type="ARBA" id="ARBA00023136"/>
    </source>
</evidence>
<evidence type="ECO:0000256" key="7">
    <source>
        <dbReference type="RuleBase" id="RU910716"/>
    </source>
</evidence>
<feature type="transmembrane region" description="Helical" evidence="7">
    <location>
        <begin position="334"/>
        <end position="352"/>
    </location>
</feature>
<evidence type="ECO:0000256" key="1">
    <source>
        <dbReference type="ARBA" id="ARBA00004651"/>
    </source>
</evidence>
<feature type="transmembrane region" description="Helical" evidence="7">
    <location>
        <begin position="207"/>
        <end position="227"/>
    </location>
</feature>
<reference evidence="9" key="1">
    <citation type="submission" date="2021-06" db="EMBL/GenBank/DDBJ databases">
        <authorList>
            <person name="Hodson N. C."/>
            <person name="Mongue J. A."/>
            <person name="Jaron S. K."/>
        </authorList>
    </citation>
    <scope>NUCLEOTIDE SEQUENCE</scope>
</reference>
<dbReference type="PANTHER" id="PTHR16024:SF6">
    <property type="entry name" value="XK-RELATED PROTEIN"/>
    <property type="match status" value="1"/>
</dbReference>
<evidence type="ECO:0000313" key="9">
    <source>
        <dbReference type="EMBL" id="CAG7817060.1"/>
    </source>
</evidence>
<organism evidence="9 10">
    <name type="scientific">Allacma fusca</name>
    <dbReference type="NCBI Taxonomy" id="39272"/>
    <lineage>
        <taxon>Eukaryota</taxon>
        <taxon>Metazoa</taxon>
        <taxon>Ecdysozoa</taxon>
        <taxon>Arthropoda</taxon>
        <taxon>Hexapoda</taxon>
        <taxon>Collembola</taxon>
        <taxon>Symphypleona</taxon>
        <taxon>Sminthuridae</taxon>
        <taxon>Allacma</taxon>
    </lineage>
</organism>
<feature type="transmembrane region" description="Helical" evidence="7">
    <location>
        <begin position="305"/>
        <end position="322"/>
    </location>
</feature>
<accession>A0A8J2PIR3</accession>
<dbReference type="Proteomes" id="UP000708208">
    <property type="component" value="Unassembled WGS sequence"/>
</dbReference>
<evidence type="ECO:0000313" key="10">
    <source>
        <dbReference type="Proteomes" id="UP000708208"/>
    </source>
</evidence>
<keyword evidence="5 7" id="KW-1133">Transmembrane helix</keyword>
<name>A0A8J2PIR3_9HEXA</name>
<feature type="transmembrane region" description="Helical" evidence="7">
    <location>
        <begin position="71"/>
        <end position="93"/>
    </location>
</feature>
<sequence length="490" mass="56546">MKFKQDSMDTAQEIPNGEDYLWQYDDVDALPESLRFNYFDIFCIFVSIATYFLDLGMDIYVACIYYKAQNIWYFVLTLVFVIIPAGTMTAFSLRWYVMDMDNQTNMKPSCTKWVIRTIFLLLQLAPVLRYIDSLIYGLKSRAAGKRNDKPEQKRYYNYMLLEDTDASLLRLFESFMEAAPQVTLQLYILIYHFWDEKAPFKSDTQRLYLVLAILTSLVSLAWSLSSYHRSVRFSQSDKLNISYKGVALQFVWHFCIISSRVFALGVFASTYPILLIPVCVAHLLAMLVWLVVQGNQDCANQCGEALLNLVVAFIYIFIFFNVRDEPTRYKYLTFYLICFLENTILLLTWFFSLTNVSTPEILWFRVSGIVGHYALFFLGILFMVLYYVYFHPSLQFRFKSSPSKKEYQPDVGPQQQSSSVKNLTRKGSVDLVTSNPHSATSSRKIVSFAPDVPKSQESISSSRADCDKVASKVMLLPKPEAVNANEETPL</sequence>
<dbReference type="GO" id="GO:1902742">
    <property type="term" value="P:apoptotic process involved in development"/>
    <property type="evidence" value="ECO:0007669"/>
    <property type="project" value="TreeGrafter"/>
</dbReference>
<feature type="transmembrane region" description="Helical" evidence="7">
    <location>
        <begin position="274"/>
        <end position="293"/>
    </location>
</feature>
<dbReference type="PANTHER" id="PTHR16024">
    <property type="entry name" value="XK-RELATED PROTEIN"/>
    <property type="match status" value="1"/>
</dbReference>
<evidence type="ECO:0000256" key="2">
    <source>
        <dbReference type="ARBA" id="ARBA00008789"/>
    </source>
</evidence>
<keyword evidence="6 7" id="KW-0472">Membrane</keyword>
<feature type="region of interest" description="Disordered" evidence="8">
    <location>
        <begin position="430"/>
        <end position="463"/>
    </location>
</feature>
<feature type="transmembrane region" description="Helical" evidence="7">
    <location>
        <begin position="38"/>
        <end position="64"/>
    </location>
</feature>
<dbReference type="InterPro" id="IPR018629">
    <property type="entry name" value="XK-rel"/>
</dbReference>
<comment type="subcellular location">
    <subcellularLocation>
        <location evidence="1">Cell membrane</location>
        <topology evidence="1">Multi-pass membrane protein</topology>
    </subcellularLocation>
    <subcellularLocation>
        <location evidence="7">Membrane</location>
        <topology evidence="7">Multi-pass membrane protein</topology>
    </subcellularLocation>
</comment>
<evidence type="ECO:0000256" key="8">
    <source>
        <dbReference type="SAM" id="MobiDB-lite"/>
    </source>
</evidence>
<dbReference type="OrthoDB" id="6136301at2759"/>
<dbReference type="EMBL" id="CAJVCH010385435">
    <property type="protein sequence ID" value="CAG7817060.1"/>
    <property type="molecule type" value="Genomic_DNA"/>
</dbReference>
<feature type="transmembrane region" description="Helical" evidence="7">
    <location>
        <begin position="113"/>
        <end position="131"/>
    </location>
</feature>
<keyword evidence="4 7" id="KW-0812">Transmembrane</keyword>
<dbReference type="Pfam" id="PF09815">
    <property type="entry name" value="XK-related"/>
    <property type="match status" value="1"/>
</dbReference>
<evidence type="ECO:0000256" key="5">
    <source>
        <dbReference type="ARBA" id="ARBA00022989"/>
    </source>
</evidence>
<feature type="transmembrane region" description="Helical" evidence="7">
    <location>
        <begin position="247"/>
        <end position="267"/>
    </location>
</feature>
<dbReference type="InterPro" id="IPR050895">
    <property type="entry name" value="XK-related_scramblase"/>
</dbReference>
<proteinExistence type="inferred from homology"/>
<keyword evidence="3" id="KW-1003">Cell membrane</keyword>
<dbReference type="GO" id="GO:0043652">
    <property type="term" value="P:engulfment of apoptotic cell"/>
    <property type="evidence" value="ECO:0007669"/>
    <property type="project" value="TreeGrafter"/>
</dbReference>
<feature type="transmembrane region" description="Helical" evidence="7">
    <location>
        <begin position="372"/>
        <end position="390"/>
    </location>
</feature>
<dbReference type="GO" id="GO:0070782">
    <property type="term" value="P:phosphatidylserine exposure on apoptotic cell surface"/>
    <property type="evidence" value="ECO:0007669"/>
    <property type="project" value="TreeGrafter"/>
</dbReference>
<comment type="similarity">
    <text evidence="2 7">Belongs to the XK family.</text>
</comment>
<evidence type="ECO:0000256" key="4">
    <source>
        <dbReference type="ARBA" id="ARBA00022692"/>
    </source>
</evidence>
<dbReference type="AlphaFoldDB" id="A0A8J2PIR3"/>
<gene>
    <name evidence="9" type="ORF">AFUS01_LOCUS27647</name>
</gene>
<feature type="compositionally biased region" description="Polar residues" evidence="8">
    <location>
        <begin position="431"/>
        <end position="444"/>
    </location>
</feature>
<protein>
    <recommendedName>
        <fullName evidence="7">XK-related protein</fullName>
    </recommendedName>
</protein>